<sequence>MYLTLPREKSRYWRVFWLCFLLAAALFLPHCIADALQGGGYFHYAGDFNDQQINFYQYANAFVKQGGSFSWATDLGSGFVNSYSFYLLGSPFFWLSLWVPSRLMPWMMVPLLCLKMALAGGGAYRWARRWVRSEEWTMVAGCLYAFSGFTVYNIFFNHFLDVVALFPYMLAALDDAALDGKRGPFPFWVALNLINNYFFFAGQAVFLVIYFLCMLAGRVYKVGPRTFASLVWETMLGCAMGCVLLIPAGLSLIHNPRTIDPYNGYGYLLYGNSQQYGAILYSAFLMPDAPYFRDMFQEGILKHTSMTAYLPLVGIVGGIAFCRGRRAHPFTYILKTCIVCAFVPVLNSAFYALNSSYYARWYYMPVLVLCGATAYTLERPHLAERQIPRAWRLVALVTLSAAAFALVPNTDEESNFQLGVVDLQPRFWGIFAVSVLGVLLFWALWRLCRNHRNWGQTLLAGILAFSFLYGSVHLSLTKYPQWHTDSNLIAETYDSVSEMETALPDDAFYRIDAYGAHNNLGLWFDKSCLQFFNSTVAPSIMEFYPEVGVTRDVNSKPDAQNYALRGLLSVRYTLVARDSAEDWTKENLSGWTQCGETSAYLIYQNDNWVPMGFTYDYYVTQEQLETVPEEERAQILMRALLLDEDQLETYAGLLDPLPQEELEDRTAETYAEDCTARRAVAVADFTATRTGFTAKTDYQEEELVFFSVPYDEGFTATINGEPATIEKVDNGLMAVLVPAGEATIEFTYHTPGLALSAGISLAGVAVYAVYLLLLYRKRKRKLNAKSC</sequence>
<feature type="transmembrane region" description="Helical" evidence="1">
    <location>
        <begin position="300"/>
        <end position="321"/>
    </location>
</feature>
<evidence type="ECO:0000313" key="3">
    <source>
        <dbReference type="Proteomes" id="UP000782880"/>
    </source>
</evidence>
<feature type="transmembrane region" description="Helical" evidence="1">
    <location>
        <begin position="427"/>
        <end position="445"/>
    </location>
</feature>
<feature type="transmembrane region" description="Helical" evidence="1">
    <location>
        <begin position="136"/>
        <end position="160"/>
    </location>
</feature>
<accession>A0A921IIR7</accession>
<keyword evidence="1" id="KW-1133">Transmembrane helix</keyword>
<dbReference type="Proteomes" id="UP000782880">
    <property type="component" value="Unassembled WGS sequence"/>
</dbReference>
<dbReference type="PANTHER" id="PTHR38454:SF1">
    <property type="entry name" value="INTEGRAL MEMBRANE PROTEIN"/>
    <property type="match status" value="1"/>
</dbReference>
<dbReference type="AlphaFoldDB" id="A0A921IIR7"/>
<evidence type="ECO:0000313" key="2">
    <source>
        <dbReference type="EMBL" id="HJG27544.1"/>
    </source>
</evidence>
<keyword evidence="1" id="KW-0812">Transmembrane</keyword>
<dbReference type="EMBL" id="DYVE01000070">
    <property type="protein sequence ID" value="HJG27544.1"/>
    <property type="molecule type" value="Genomic_DNA"/>
</dbReference>
<feature type="transmembrane region" description="Helical" evidence="1">
    <location>
        <begin position="753"/>
        <end position="775"/>
    </location>
</feature>
<feature type="transmembrane region" description="Helical" evidence="1">
    <location>
        <begin position="197"/>
        <end position="217"/>
    </location>
</feature>
<dbReference type="PANTHER" id="PTHR38454">
    <property type="entry name" value="INTEGRAL MEMBRANE PROTEIN-RELATED"/>
    <property type="match status" value="1"/>
</dbReference>
<feature type="transmembrane region" description="Helical" evidence="1">
    <location>
        <begin position="103"/>
        <end position="124"/>
    </location>
</feature>
<reference evidence="2" key="1">
    <citation type="journal article" date="2021" name="PeerJ">
        <title>Extensive microbial diversity within the chicken gut microbiome revealed by metagenomics and culture.</title>
        <authorList>
            <person name="Gilroy R."/>
            <person name="Ravi A."/>
            <person name="Getino M."/>
            <person name="Pursley I."/>
            <person name="Horton D.L."/>
            <person name="Alikhan N.F."/>
            <person name="Baker D."/>
            <person name="Gharbi K."/>
            <person name="Hall N."/>
            <person name="Watson M."/>
            <person name="Adriaenssens E.M."/>
            <person name="Foster-Nyarko E."/>
            <person name="Jarju S."/>
            <person name="Secka A."/>
            <person name="Antonio M."/>
            <person name="Oren A."/>
            <person name="Chaudhuri R.R."/>
            <person name="La Ragione R."/>
            <person name="Hildebrand F."/>
            <person name="Pallen M.J."/>
        </authorList>
    </citation>
    <scope>NUCLEOTIDE SEQUENCE</scope>
    <source>
        <strain evidence="2">ChiBcec21-2208</strain>
    </source>
</reference>
<proteinExistence type="predicted"/>
<evidence type="ECO:0000256" key="1">
    <source>
        <dbReference type="SAM" id="Phobius"/>
    </source>
</evidence>
<dbReference type="Pfam" id="PF09586">
    <property type="entry name" value="YfhO"/>
    <property type="match status" value="2"/>
</dbReference>
<feature type="transmembrane region" description="Helical" evidence="1">
    <location>
        <begin position="229"/>
        <end position="253"/>
    </location>
</feature>
<protein>
    <submittedName>
        <fullName evidence="2">YfhO family protein</fullName>
    </submittedName>
</protein>
<name>A0A921IIR7_9FIRM</name>
<feature type="transmembrane region" description="Helical" evidence="1">
    <location>
        <begin position="389"/>
        <end position="407"/>
    </location>
</feature>
<comment type="caution">
    <text evidence="2">The sequence shown here is derived from an EMBL/GenBank/DDBJ whole genome shotgun (WGS) entry which is preliminary data.</text>
</comment>
<reference evidence="2" key="2">
    <citation type="submission" date="2021-09" db="EMBL/GenBank/DDBJ databases">
        <authorList>
            <person name="Gilroy R."/>
        </authorList>
    </citation>
    <scope>NUCLEOTIDE SEQUENCE</scope>
    <source>
        <strain evidence="2">ChiBcec21-2208</strain>
    </source>
</reference>
<organism evidence="2 3">
    <name type="scientific">Subdoligranulum variabile</name>
    <dbReference type="NCBI Taxonomy" id="214851"/>
    <lineage>
        <taxon>Bacteria</taxon>
        <taxon>Bacillati</taxon>
        <taxon>Bacillota</taxon>
        <taxon>Clostridia</taxon>
        <taxon>Eubacteriales</taxon>
        <taxon>Oscillospiraceae</taxon>
        <taxon>Subdoligranulum</taxon>
    </lineage>
</organism>
<feature type="transmembrane region" description="Helical" evidence="1">
    <location>
        <begin position="359"/>
        <end position="377"/>
    </location>
</feature>
<gene>
    <name evidence="2" type="ORF">K8V20_02705</name>
</gene>
<feature type="transmembrane region" description="Helical" evidence="1">
    <location>
        <begin position="457"/>
        <end position="476"/>
    </location>
</feature>
<feature type="transmembrane region" description="Helical" evidence="1">
    <location>
        <begin position="333"/>
        <end position="353"/>
    </location>
</feature>
<dbReference type="InterPro" id="IPR018580">
    <property type="entry name" value="Uncharacterised_YfhO"/>
</dbReference>
<keyword evidence="1" id="KW-0472">Membrane</keyword>